<dbReference type="InterPro" id="IPR036010">
    <property type="entry name" value="2Fe-2S_ferredoxin-like_sf"/>
</dbReference>
<dbReference type="InterPro" id="IPR001041">
    <property type="entry name" value="2Fe-2S_ferredoxin-type"/>
</dbReference>
<keyword evidence="2" id="KW-0479">Metal-binding</keyword>
<dbReference type="InterPro" id="IPR052914">
    <property type="entry name" value="Aldehyde_Oxdr_Iron-Sulfur"/>
</dbReference>
<keyword evidence="4" id="KW-0408">Iron</keyword>
<evidence type="ECO:0000256" key="3">
    <source>
        <dbReference type="ARBA" id="ARBA00023002"/>
    </source>
</evidence>
<sequence length="168" mass="17730">MSIVINGMGFPAPDDPRISLLDLLRERIGLTGTKLGCNQGACGACTVMIDGRRVLSCLTLAVQADGCEIRTIEGLAPADGLHPLQQAFIDHDGFQCGYCTPGQLCSAIAMADELARGEPSYVTADLSAGPDGDLRHEIRERMSGNLCRCGAHNGIVDAIEQFVRGEAA</sequence>
<dbReference type="InterPro" id="IPR006058">
    <property type="entry name" value="2Fe2S_fd_BS"/>
</dbReference>
<evidence type="ECO:0000259" key="6">
    <source>
        <dbReference type="PROSITE" id="PS51085"/>
    </source>
</evidence>
<feature type="domain" description="2Fe-2S ferredoxin-type" evidence="6">
    <location>
        <begin position="1"/>
        <end position="75"/>
    </location>
</feature>
<dbReference type="CDD" id="cd00207">
    <property type="entry name" value="fer2"/>
    <property type="match status" value="1"/>
</dbReference>
<dbReference type="Gene3D" id="1.10.150.120">
    <property type="entry name" value="[2Fe-2S]-binding domain"/>
    <property type="match status" value="1"/>
</dbReference>
<proteinExistence type="predicted"/>
<dbReference type="PROSITE" id="PS51085">
    <property type="entry name" value="2FE2S_FER_2"/>
    <property type="match status" value="1"/>
</dbReference>
<evidence type="ECO:0000256" key="5">
    <source>
        <dbReference type="ARBA" id="ARBA00023014"/>
    </source>
</evidence>
<organism evidence="7 8">
    <name type="scientific">Rhodopseudomonas palustris</name>
    <dbReference type="NCBI Taxonomy" id="1076"/>
    <lineage>
        <taxon>Bacteria</taxon>
        <taxon>Pseudomonadati</taxon>
        <taxon>Pseudomonadota</taxon>
        <taxon>Alphaproteobacteria</taxon>
        <taxon>Hyphomicrobiales</taxon>
        <taxon>Nitrobacteraceae</taxon>
        <taxon>Rhodopseudomonas</taxon>
    </lineage>
</organism>
<dbReference type="Gene3D" id="3.10.20.30">
    <property type="match status" value="1"/>
</dbReference>
<dbReference type="GO" id="GO:0051537">
    <property type="term" value="F:2 iron, 2 sulfur cluster binding"/>
    <property type="evidence" value="ECO:0007669"/>
    <property type="project" value="UniProtKB-KW"/>
</dbReference>
<dbReference type="Pfam" id="PF01799">
    <property type="entry name" value="Fer2_2"/>
    <property type="match status" value="1"/>
</dbReference>
<evidence type="ECO:0000256" key="4">
    <source>
        <dbReference type="ARBA" id="ARBA00023004"/>
    </source>
</evidence>
<dbReference type="AlphaFoldDB" id="A0A418V1R6"/>
<dbReference type="Pfam" id="PF00111">
    <property type="entry name" value="Fer2"/>
    <property type="match status" value="1"/>
</dbReference>
<dbReference type="SUPFAM" id="SSF47741">
    <property type="entry name" value="CO dehydrogenase ISP C-domain like"/>
    <property type="match status" value="1"/>
</dbReference>
<dbReference type="GO" id="GO:0016903">
    <property type="term" value="F:oxidoreductase activity, acting on the aldehyde or oxo group of donors"/>
    <property type="evidence" value="ECO:0007669"/>
    <property type="project" value="TreeGrafter"/>
</dbReference>
<keyword evidence="5" id="KW-0411">Iron-sulfur</keyword>
<comment type="caution">
    <text evidence="7">The sequence shown here is derived from an EMBL/GenBank/DDBJ whole genome shotgun (WGS) entry which is preliminary data.</text>
</comment>
<accession>A0A418V1R6</accession>
<evidence type="ECO:0000313" key="7">
    <source>
        <dbReference type="EMBL" id="RJF69843.1"/>
    </source>
</evidence>
<dbReference type="PANTHER" id="PTHR45331">
    <property type="entry name" value="OXIDOREDUCTASE, IRON-SULPHUR BINDING SUBUNIT-RELATED-RELATED"/>
    <property type="match status" value="1"/>
</dbReference>
<dbReference type="OrthoDB" id="9806714at2"/>
<gene>
    <name evidence="7" type="ORF">D4Q52_19450</name>
</gene>
<dbReference type="GO" id="GO:0046872">
    <property type="term" value="F:metal ion binding"/>
    <property type="evidence" value="ECO:0007669"/>
    <property type="project" value="UniProtKB-KW"/>
</dbReference>
<evidence type="ECO:0000313" key="8">
    <source>
        <dbReference type="Proteomes" id="UP000285523"/>
    </source>
</evidence>
<dbReference type="FunFam" id="3.10.20.30:FF:000020">
    <property type="entry name" value="Xanthine dehydrogenase iron-sulfur subunit"/>
    <property type="match status" value="1"/>
</dbReference>
<dbReference type="RefSeq" id="WP_119858251.1">
    <property type="nucleotide sequence ID" value="NZ_QYYD01000021.1"/>
</dbReference>
<dbReference type="Proteomes" id="UP000285523">
    <property type="component" value="Unassembled WGS sequence"/>
</dbReference>
<dbReference type="EMBL" id="QYYD01000021">
    <property type="protein sequence ID" value="RJF69843.1"/>
    <property type="molecule type" value="Genomic_DNA"/>
</dbReference>
<name>A0A418V1R6_RHOPL</name>
<dbReference type="InterPro" id="IPR002888">
    <property type="entry name" value="2Fe-2S-bd"/>
</dbReference>
<keyword evidence="3" id="KW-0560">Oxidoreductase</keyword>
<dbReference type="PROSITE" id="PS00197">
    <property type="entry name" value="2FE2S_FER_1"/>
    <property type="match status" value="1"/>
</dbReference>
<reference evidence="7 8" key="1">
    <citation type="submission" date="2018-09" db="EMBL/GenBank/DDBJ databases">
        <title>Draft genome sequence of Rhodopseudomonas palustris 2.1.18.</title>
        <authorList>
            <person name="Robertson S.L."/>
            <person name="Meyer T.E."/>
            <person name="Kyndt J.A."/>
        </authorList>
    </citation>
    <scope>NUCLEOTIDE SEQUENCE [LARGE SCALE GENOMIC DNA]</scope>
    <source>
        <strain evidence="7 8">2.1.18</strain>
    </source>
</reference>
<keyword evidence="1" id="KW-0001">2Fe-2S</keyword>
<evidence type="ECO:0000256" key="1">
    <source>
        <dbReference type="ARBA" id="ARBA00022714"/>
    </source>
</evidence>
<protein>
    <submittedName>
        <fullName evidence="7">(2Fe-2S)-binding protein</fullName>
    </submittedName>
</protein>
<dbReference type="InterPro" id="IPR036884">
    <property type="entry name" value="2Fe-2S-bd_dom_sf"/>
</dbReference>
<dbReference type="PANTHER" id="PTHR45331:SF2">
    <property type="entry name" value="OXIDOREDUCTASE WITH IRON-SULFUR SUBUNIT"/>
    <property type="match status" value="1"/>
</dbReference>
<dbReference type="InterPro" id="IPR012675">
    <property type="entry name" value="Beta-grasp_dom_sf"/>
</dbReference>
<evidence type="ECO:0000256" key="2">
    <source>
        <dbReference type="ARBA" id="ARBA00022723"/>
    </source>
</evidence>
<dbReference type="SUPFAM" id="SSF54292">
    <property type="entry name" value="2Fe-2S ferredoxin-like"/>
    <property type="match status" value="1"/>
</dbReference>